<name>A0A5P2G424_9BACT</name>
<organism evidence="7 8">
    <name type="scientific">Rhizosphaericola mali</name>
    <dbReference type="NCBI Taxonomy" id="2545455"/>
    <lineage>
        <taxon>Bacteria</taxon>
        <taxon>Pseudomonadati</taxon>
        <taxon>Bacteroidota</taxon>
        <taxon>Chitinophagia</taxon>
        <taxon>Chitinophagales</taxon>
        <taxon>Chitinophagaceae</taxon>
        <taxon>Rhizosphaericola</taxon>
    </lineage>
</organism>
<dbReference type="SUPFAM" id="SSF52096">
    <property type="entry name" value="ClpP/crotonase"/>
    <property type="match status" value="1"/>
</dbReference>
<dbReference type="InterPro" id="IPR036034">
    <property type="entry name" value="PDZ_sf"/>
</dbReference>
<dbReference type="SMART" id="SM00228">
    <property type="entry name" value="PDZ"/>
    <property type="match status" value="1"/>
</dbReference>
<comment type="similarity">
    <text evidence="1 5">Belongs to the peptidase S41A family.</text>
</comment>
<dbReference type="OrthoDB" id="9812068at2"/>
<keyword evidence="4 5" id="KW-0720">Serine protease</keyword>
<keyword evidence="8" id="KW-1185">Reference proteome</keyword>
<dbReference type="GO" id="GO:0006508">
    <property type="term" value="P:proteolysis"/>
    <property type="evidence" value="ECO:0007669"/>
    <property type="project" value="UniProtKB-KW"/>
</dbReference>
<dbReference type="Pfam" id="PF17804">
    <property type="entry name" value="TSP_NTD"/>
    <property type="match status" value="1"/>
</dbReference>
<dbReference type="InterPro" id="IPR029045">
    <property type="entry name" value="ClpP/crotonase-like_dom_sf"/>
</dbReference>
<dbReference type="InterPro" id="IPR004447">
    <property type="entry name" value="Peptidase_S41A"/>
</dbReference>
<dbReference type="SUPFAM" id="SSF50156">
    <property type="entry name" value="PDZ domain-like"/>
    <property type="match status" value="1"/>
</dbReference>
<dbReference type="InterPro" id="IPR040573">
    <property type="entry name" value="TSP_N"/>
</dbReference>
<accession>A0A5P2G424</accession>
<dbReference type="PROSITE" id="PS50106">
    <property type="entry name" value="PDZ"/>
    <property type="match status" value="1"/>
</dbReference>
<dbReference type="Proteomes" id="UP000292424">
    <property type="component" value="Chromosome"/>
</dbReference>
<dbReference type="InterPro" id="IPR001478">
    <property type="entry name" value="PDZ"/>
</dbReference>
<keyword evidence="2 5" id="KW-0645">Protease</keyword>
<dbReference type="GO" id="GO:0030288">
    <property type="term" value="C:outer membrane-bounded periplasmic space"/>
    <property type="evidence" value="ECO:0007669"/>
    <property type="project" value="TreeGrafter"/>
</dbReference>
<protein>
    <submittedName>
        <fullName evidence="7">Tail-specific protease</fullName>
    </submittedName>
</protein>
<evidence type="ECO:0000256" key="5">
    <source>
        <dbReference type="RuleBase" id="RU004404"/>
    </source>
</evidence>
<feature type="domain" description="PDZ" evidence="6">
    <location>
        <begin position="286"/>
        <end position="367"/>
    </location>
</feature>
<dbReference type="InterPro" id="IPR020992">
    <property type="entry name" value="Tail_Prtase_C"/>
</dbReference>
<evidence type="ECO:0000256" key="1">
    <source>
        <dbReference type="ARBA" id="ARBA00009179"/>
    </source>
</evidence>
<sequence>MLQKLEKIMLSKRTVPFLILVMLAGVLGSVSCKGKMKETDTTVQQQQLLMYIGMVLERDHYSPKPIDDAFSKVVFDKYMSSIDNQFLKDNFLQSDIDSLKGLYYTKLDDEIHGTAKMSFFLAAVEVLNRRSKEVDKFYNEILAKPFKFTDDETYQSDKDTNSIYKNSGLEVYKDQNNIYPKNDQERYDVWRKKLKYQTLTRFVDLQNQRDKAADTSSLKKKSDADLEKEAREAVKKMMDRAFKKSKSDFDEEQQYSLFVNTICKIMDPHTDYFPPIEKREFDAEMGNSFFGIGAQLQETPDGTIKIVDILKGLPAYRTGKMKVNDVIQKVAQGDGPAVDISGYSITDAVKLIRGAKGSVVTLTMKRATDGTVYVLSIVRDEVKQDELAARSAVINQNGKKIGYLYLPEFYNDFNNPNGAKCAVDVRNEIIKLKKDSIQGLVFDLRSNNGGSLMDVIQIVGLFVPQGPVVQVRDRNGKVEQLKDEDKDVLYDGPMTVMINNLSASAAEIFAAAIQDYHRGVIIGSDSYGKGTVQRQMMLGKANENGDPEFGALKLTFQKFYRVNGGSTQRKGVVPDVVLPDQYSILKLRETDAEFSLPYDKITPASITYYTPKYDAAKIVHASQTRVNENAIFTAIQKNIDWFKKNEDKPISLNLIKYKEERAAMSKINNKDDSLFILKQPLSVKIASDDYNKVYKNDDSAKGKRYQDWYKALGKDVYIKEASNTILDMISTKLVVTEPKKK</sequence>
<proteinExistence type="inferred from homology"/>
<dbReference type="GO" id="GO:0007165">
    <property type="term" value="P:signal transduction"/>
    <property type="evidence" value="ECO:0007669"/>
    <property type="project" value="TreeGrafter"/>
</dbReference>
<dbReference type="CDD" id="cd06782">
    <property type="entry name" value="cpPDZ_CPP-like"/>
    <property type="match status" value="1"/>
</dbReference>
<dbReference type="Gene3D" id="2.30.42.10">
    <property type="match status" value="1"/>
</dbReference>
<evidence type="ECO:0000259" key="6">
    <source>
        <dbReference type="PROSITE" id="PS50106"/>
    </source>
</evidence>
<dbReference type="PANTHER" id="PTHR32060:SF22">
    <property type="entry name" value="CARBOXYL-TERMINAL-PROCESSING PEPTIDASE 3, CHLOROPLASTIC"/>
    <property type="match status" value="1"/>
</dbReference>
<evidence type="ECO:0000256" key="4">
    <source>
        <dbReference type="ARBA" id="ARBA00022825"/>
    </source>
</evidence>
<gene>
    <name evidence="7" type="ORF">E0W69_015305</name>
</gene>
<dbReference type="Pfam" id="PF03572">
    <property type="entry name" value="Peptidase_S41"/>
    <property type="match status" value="1"/>
</dbReference>
<dbReference type="GO" id="GO:0008236">
    <property type="term" value="F:serine-type peptidase activity"/>
    <property type="evidence" value="ECO:0007669"/>
    <property type="project" value="UniProtKB-KW"/>
</dbReference>
<evidence type="ECO:0000256" key="3">
    <source>
        <dbReference type="ARBA" id="ARBA00022801"/>
    </source>
</evidence>
<dbReference type="GO" id="GO:0004175">
    <property type="term" value="F:endopeptidase activity"/>
    <property type="evidence" value="ECO:0007669"/>
    <property type="project" value="TreeGrafter"/>
</dbReference>
<dbReference type="EMBL" id="CP044016">
    <property type="protein sequence ID" value="QES89967.1"/>
    <property type="molecule type" value="Genomic_DNA"/>
</dbReference>
<dbReference type="CDD" id="cd07560">
    <property type="entry name" value="Peptidase_S41_CPP"/>
    <property type="match status" value="1"/>
</dbReference>
<dbReference type="InterPro" id="IPR005151">
    <property type="entry name" value="Tail-specific_protease"/>
</dbReference>
<reference evidence="7 8" key="1">
    <citation type="submission" date="2019-09" db="EMBL/GenBank/DDBJ databases">
        <title>Complete genome sequence of Arachidicoccus sp. B3-10 isolated from apple orchard soil.</title>
        <authorList>
            <person name="Kim H.S."/>
            <person name="Han K.-I."/>
            <person name="Suh M.K."/>
            <person name="Lee K.C."/>
            <person name="Eom M.K."/>
            <person name="Kim J.-S."/>
            <person name="Kang S.W."/>
            <person name="Sin Y."/>
            <person name="Lee J.-S."/>
        </authorList>
    </citation>
    <scope>NUCLEOTIDE SEQUENCE [LARGE SCALE GENOMIC DNA]</scope>
    <source>
        <strain evidence="7 8">B3-10</strain>
    </source>
</reference>
<evidence type="ECO:0000256" key="2">
    <source>
        <dbReference type="ARBA" id="ARBA00022670"/>
    </source>
</evidence>
<evidence type="ECO:0000313" key="8">
    <source>
        <dbReference type="Proteomes" id="UP000292424"/>
    </source>
</evidence>
<dbReference type="KEGG" id="arac:E0W69_015305"/>
<dbReference type="PROSITE" id="PS51257">
    <property type="entry name" value="PROKAR_LIPOPROTEIN"/>
    <property type="match status" value="1"/>
</dbReference>
<dbReference type="NCBIfam" id="TIGR00225">
    <property type="entry name" value="prc"/>
    <property type="match status" value="1"/>
</dbReference>
<evidence type="ECO:0000313" key="7">
    <source>
        <dbReference type="EMBL" id="QES89967.1"/>
    </source>
</evidence>
<dbReference type="Pfam" id="PF11818">
    <property type="entry name" value="DUF3340"/>
    <property type="match status" value="1"/>
</dbReference>
<dbReference type="AlphaFoldDB" id="A0A5P2G424"/>
<keyword evidence="3 5" id="KW-0378">Hydrolase</keyword>
<dbReference type="Gene3D" id="3.90.226.10">
    <property type="entry name" value="2-enoyl-CoA Hydratase, Chain A, domain 1"/>
    <property type="match status" value="1"/>
</dbReference>
<dbReference type="PANTHER" id="PTHR32060">
    <property type="entry name" value="TAIL-SPECIFIC PROTEASE"/>
    <property type="match status" value="1"/>
</dbReference>
<dbReference type="SMART" id="SM00245">
    <property type="entry name" value="TSPc"/>
    <property type="match status" value="1"/>
</dbReference>